<dbReference type="Proteomes" id="UP000001554">
    <property type="component" value="Chromosome 2"/>
</dbReference>
<dbReference type="PRINTS" id="PR00253">
    <property type="entry name" value="GABAARECEPTR"/>
</dbReference>
<sequence>MKTGGDSKDDKELDGLFQDKTSKDADKAIDLRLWFKGSLHPGLDGSDALVGDANWESWQVWRTGSPLPSGYQQSQRPNEQERWTDVSSSVHIRNIGWLSEEHSNLSTTIQYNLAWVDPRLGGLAASWFPIPADLAWTPPISFGRNVRRTSVVDQGSKSDSGISMWLHRSGIMLYSITRTLKLTCSVQLWRYPFDSQVCSVKLHGYNGVMFNVLTSNTSLQAPITTDATAVRSQYMLKAVEIRLERSSFLNERPSCEYFSQKCDHDVEHCLNVASCRDDQVCQQCKSSVGRCSHRVNSCDDQNDSNDYTTLEVRIHLKRRLLSYFFTTFIPCTVVVISSFLQTWLPLVPSAIAGRFVLGIFAVLVMISGHNMRHLILRVSEARAIDIWIMACILFVTLALLQTVVLHFVYDRLKRKEKKASLERTPSFHIPRPHLNRPLSSWWYRLPNKQWMTMYNPYIPSSSGAVGVDMSAYEEKTTKSKVKPLVNIPRAKFRQPSLASWEQLPSNQWKVQLNYGSRANTGELYEKDRLPRSEEMTRKIDRASRIAFPCAFLVFNLWFWLFYLLF</sequence>
<dbReference type="InterPro" id="IPR018000">
    <property type="entry name" value="Neurotransmitter_ion_chnl_CS"/>
</dbReference>
<keyword evidence="8" id="KW-0406">Ion transport</keyword>
<dbReference type="InterPro" id="IPR006029">
    <property type="entry name" value="Neurotrans-gated_channel_TM"/>
</dbReference>
<dbReference type="GeneID" id="118404885"/>
<dbReference type="Gene3D" id="2.70.170.10">
    <property type="entry name" value="Neurotransmitter-gated ion-channel ligand-binding domain"/>
    <property type="match status" value="1"/>
</dbReference>
<keyword evidence="3" id="KW-0813">Transport</keyword>
<protein>
    <submittedName>
        <fullName evidence="17">Glycine receptor subunit alpha-3-like isoform X2</fullName>
    </submittedName>
</protein>
<dbReference type="Pfam" id="PF02931">
    <property type="entry name" value="Neur_chan_LBD"/>
    <property type="match status" value="1"/>
</dbReference>
<evidence type="ECO:0000256" key="3">
    <source>
        <dbReference type="ARBA" id="ARBA00022448"/>
    </source>
</evidence>
<feature type="transmembrane region" description="Helical" evidence="13">
    <location>
        <begin position="386"/>
        <end position="409"/>
    </location>
</feature>
<dbReference type="InterPro" id="IPR038050">
    <property type="entry name" value="Neuro_actylchol_rec"/>
</dbReference>
<keyword evidence="9 13" id="KW-0472">Membrane</keyword>
<dbReference type="InterPro" id="IPR036719">
    <property type="entry name" value="Neuro-gated_channel_TM_sf"/>
</dbReference>
<dbReference type="InterPro" id="IPR006028">
    <property type="entry name" value="GABAA/Glycine_rcpt"/>
</dbReference>
<evidence type="ECO:0000313" key="16">
    <source>
        <dbReference type="Proteomes" id="UP000001554"/>
    </source>
</evidence>
<evidence type="ECO:0000256" key="12">
    <source>
        <dbReference type="ARBA" id="ARBA00023303"/>
    </source>
</evidence>
<dbReference type="RefSeq" id="XP_035660169.1">
    <property type="nucleotide sequence ID" value="XM_035804276.1"/>
</dbReference>
<feature type="transmembrane region" description="Helical" evidence="13">
    <location>
        <begin position="545"/>
        <end position="564"/>
    </location>
</feature>
<keyword evidence="5 13" id="KW-0812">Transmembrane</keyword>
<keyword evidence="4" id="KW-1003">Cell membrane</keyword>
<evidence type="ECO:0000259" key="14">
    <source>
        <dbReference type="Pfam" id="PF02931"/>
    </source>
</evidence>
<evidence type="ECO:0000256" key="6">
    <source>
        <dbReference type="ARBA" id="ARBA00022729"/>
    </source>
</evidence>
<dbReference type="GO" id="GO:0005254">
    <property type="term" value="F:chloride channel activity"/>
    <property type="evidence" value="ECO:0007669"/>
    <property type="project" value="UniProtKB-KW"/>
</dbReference>
<keyword evidence="12" id="KW-0407">Ion channel</keyword>
<feature type="domain" description="Neurotransmitter-gated ion-channel ligand-binding" evidence="14">
    <location>
        <begin position="67"/>
        <end position="247"/>
    </location>
</feature>
<organism evidence="16 17">
    <name type="scientific">Branchiostoma floridae</name>
    <name type="common">Florida lancelet</name>
    <name type="synonym">Amphioxus</name>
    <dbReference type="NCBI Taxonomy" id="7739"/>
    <lineage>
        <taxon>Eukaryota</taxon>
        <taxon>Metazoa</taxon>
        <taxon>Chordata</taxon>
        <taxon>Cephalochordata</taxon>
        <taxon>Leptocardii</taxon>
        <taxon>Amphioxiformes</taxon>
        <taxon>Branchiostomatidae</taxon>
        <taxon>Branchiostoma</taxon>
    </lineage>
</organism>
<feature type="transmembrane region" description="Helical" evidence="13">
    <location>
        <begin position="320"/>
        <end position="340"/>
    </location>
</feature>
<evidence type="ECO:0000256" key="5">
    <source>
        <dbReference type="ARBA" id="ARBA00022692"/>
    </source>
</evidence>
<dbReference type="InterPro" id="IPR006202">
    <property type="entry name" value="Neur_chan_lig-bd"/>
</dbReference>
<name>A0A9J7KFA7_BRAFL</name>
<feature type="domain" description="Neurotransmitter-gated ion-channel transmembrane" evidence="15">
    <location>
        <begin position="327"/>
        <end position="559"/>
    </location>
</feature>
<dbReference type="AlphaFoldDB" id="A0A9J7KFA7"/>
<evidence type="ECO:0000256" key="7">
    <source>
        <dbReference type="ARBA" id="ARBA00022989"/>
    </source>
</evidence>
<keyword evidence="10" id="KW-0869">Chloride channel</keyword>
<dbReference type="GO" id="GO:0005886">
    <property type="term" value="C:plasma membrane"/>
    <property type="evidence" value="ECO:0007669"/>
    <property type="project" value="UniProtKB-SubCell"/>
</dbReference>
<keyword evidence="6" id="KW-0732">Signal</keyword>
<evidence type="ECO:0000256" key="4">
    <source>
        <dbReference type="ARBA" id="ARBA00022475"/>
    </source>
</evidence>
<dbReference type="SUPFAM" id="SSF90112">
    <property type="entry name" value="Neurotransmitter-gated ion-channel transmembrane pore"/>
    <property type="match status" value="1"/>
</dbReference>
<evidence type="ECO:0000313" key="17">
    <source>
        <dbReference type="RefSeq" id="XP_035660169.1"/>
    </source>
</evidence>
<keyword evidence="11" id="KW-0868">Chloride</keyword>
<evidence type="ECO:0000256" key="10">
    <source>
        <dbReference type="ARBA" id="ARBA00023173"/>
    </source>
</evidence>
<dbReference type="FunFam" id="2.70.170.10:FF:000073">
    <property type="entry name" value="Uncharacterized protein"/>
    <property type="match status" value="1"/>
</dbReference>
<dbReference type="PANTHER" id="PTHR18945">
    <property type="entry name" value="NEUROTRANSMITTER GATED ION CHANNEL"/>
    <property type="match status" value="1"/>
</dbReference>
<evidence type="ECO:0000256" key="13">
    <source>
        <dbReference type="SAM" id="Phobius"/>
    </source>
</evidence>
<dbReference type="InterPro" id="IPR036734">
    <property type="entry name" value="Neur_chan_lig-bd_sf"/>
</dbReference>
<evidence type="ECO:0000256" key="2">
    <source>
        <dbReference type="ARBA" id="ARBA00004236"/>
    </source>
</evidence>
<keyword evidence="7 13" id="KW-1133">Transmembrane helix</keyword>
<proteinExistence type="predicted"/>
<feature type="transmembrane region" description="Helical" evidence="13">
    <location>
        <begin position="347"/>
        <end position="366"/>
    </location>
</feature>
<dbReference type="GO" id="GO:0004888">
    <property type="term" value="F:transmembrane signaling receptor activity"/>
    <property type="evidence" value="ECO:0007669"/>
    <property type="project" value="InterPro"/>
</dbReference>
<evidence type="ECO:0000256" key="9">
    <source>
        <dbReference type="ARBA" id="ARBA00023136"/>
    </source>
</evidence>
<comment type="subcellular location">
    <subcellularLocation>
        <location evidence="2">Cell membrane</location>
    </subcellularLocation>
    <subcellularLocation>
        <location evidence="1">Membrane</location>
        <topology evidence="1">Multi-pass membrane protein</topology>
    </subcellularLocation>
</comment>
<gene>
    <name evidence="17" type="primary">LOC118404885</name>
</gene>
<evidence type="ECO:0000256" key="11">
    <source>
        <dbReference type="ARBA" id="ARBA00023214"/>
    </source>
</evidence>
<dbReference type="Pfam" id="PF02932">
    <property type="entry name" value="Neur_chan_memb"/>
    <property type="match status" value="1"/>
</dbReference>
<evidence type="ECO:0000259" key="15">
    <source>
        <dbReference type="Pfam" id="PF02932"/>
    </source>
</evidence>
<dbReference type="GO" id="GO:0034707">
    <property type="term" value="C:chloride channel complex"/>
    <property type="evidence" value="ECO:0007669"/>
    <property type="project" value="UniProtKB-KW"/>
</dbReference>
<evidence type="ECO:0000256" key="8">
    <source>
        <dbReference type="ARBA" id="ARBA00023065"/>
    </source>
</evidence>
<keyword evidence="16" id="KW-1185">Reference proteome</keyword>
<evidence type="ECO:0000256" key="1">
    <source>
        <dbReference type="ARBA" id="ARBA00004141"/>
    </source>
</evidence>
<accession>A0A9J7KFA7</accession>
<dbReference type="SUPFAM" id="SSF63712">
    <property type="entry name" value="Nicotinic receptor ligand binding domain-like"/>
    <property type="match status" value="1"/>
</dbReference>
<dbReference type="PROSITE" id="PS00236">
    <property type="entry name" value="NEUROTR_ION_CHANNEL"/>
    <property type="match status" value="1"/>
</dbReference>
<dbReference type="InterPro" id="IPR006201">
    <property type="entry name" value="Neur_channel"/>
</dbReference>
<reference evidence="17" key="2">
    <citation type="submission" date="2025-08" db="UniProtKB">
        <authorList>
            <consortium name="RefSeq"/>
        </authorList>
    </citation>
    <scope>IDENTIFICATION</scope>
    <source>
        <strain evidence="17">S238N-H82</strain>
        <tissue evidence="17">Testes</tissue>
    </source>
</reference>
<dbReference type="Gene3D" id="1.20.58.390">
    <property type="entry name" value="Neurotransmitter-gated ion-channel transmembrane domain"/>
    <property type="match status" value="1"/>
</dbReference>
<reference evidence="16" key="1">
    <citation type="journal article" date="2020" name="Nat. Ecol. Evol.">
        <title>Deeply conserved synteny resolves early events in vertebrate evolution.</title>
        <authorList>
            <person name="Simakov O."/>
            <person name="Marletaz F."/>
            <person name="Yue J.X."/>
            <person name="O'Connell B."/>
            <person name="Jenkins J."/>
            <person name="Brandt A."/>
            <person name="Calef R."/>
            <person name="Tung C.H."/>
            <person name="Huang T.K."/>
            <person name="Schmutz J."/>
            <person name="Satoh N."/>
            <person name="Yu J.K."/>
            <person name="Putnam N.H."/>
            <person name="Green R.E."/>
            <person name="Rokhsar D.S."/>
        </authorList>
    </citation>
    <scope>NUCLEOTIDE SEQUENCE [LARGE SCALE GENOMIC DNA]</scope>
    <source>
        <strain evidence="16">S238N-H82</strain>
    </source>
</reference>
<dbReference type="GO" id="GO:0005230">
    <property type="term" value="F:extracellular ligand-gated monoatomic ion channel activity"/>
    <property type="evidence" value="ECO:0007669"/>
    <property type="project" value="InterPro"/>
</dbReference>